<dbReference type="PANTHER" id="PTHR30290:SF9">
    <property type="entry name" value="OLIGOPEPTIDE-BINDING PROTEIN APPA"/>
    <property type="match status" value="1"/>
</dbReference>
<evidence type="ECO:0000259" key="6">
    <source>
        <dbReference type="Pfam" id="PF00496"/>
    </source>
</evidence>
<dbReference type="InterPro" id="IPR000914">
    <property type="entry name" value="SBP_5_dom"/>
</dbReference>
<dbReference type="AlphaFoldDB" id="A0A136Q251"/>
<keyword evidence="3 5" id="KW-0732">Signal</keyword>
<dbReference type="Gene3D" id="3.10.105.10">
    <property type="entry name" value="Dipeptide-binding Protein, Domain 3"/>
    <property type="match status" value="1"/>
</dbReference>
<feature type="domain" description="Solute-binding protein family 5" evidence="6">
    <location>
        <begin position="103"/>
        <end position="526"/>
    </location>
</feature>
<proteinExistence type="inferred from homology"/>
<evidence type="ECO:0000256" key="1">
    <source>
        <dbReference type="ARBA" id="ARBA00005695"/>
    </source>
</evidence>
<dbReference type="InterPro" id="IPR039424">
    <property type="entry name" value="SBP_5"/>
</dbReference>
<evidence type="ECO:0000256" key="4">
    <source>
        <dbReference type="SAM" id="MobiDB-lite"/>
    </source>
</evidence>
<dbReference type="RefSeq" id="WP_066518131.1">
    <property type="nucleotide sequence ID" value="NZ_CABMOF010000001.1"/>
</dbReference>
<evidence type="ECO:0000256" key="5">
    <source>
        <dbReference type="SAM" id="SignalP"/>
    </source>
</evidence>
<feature type="compositionally biased region" description="Polar residues" evidence="4">
    <location>
        <begin position="215"/>
        <end position="226"/>
    </location>
</feature>
<keyword evidence="2" id="KW-0813">Transport</keyword>
<sequence length="606" mass="65303">MKNTRNCTSWGKKLAALLLACATLALCACGNLLGGPQDSAEAPASASSSASAATEKQAGGDLFIAMPADTGSLDPLTAADEDLVNLLTSIYEPAVRVNANGQPEPCLIESWEADESGRVYTFKVRQDVFFADGSTPLTAEDIVYSAKQVGALTGAQFDAPVPVEPNPEGTQDPNAQEGTQDPDNPEGTPGADSSTEASSSAETSQTESSDPGAGSTESPTIEIPQTNRYAQYNSLVESIEVVDSATVKLTMTKPGVEALYFMSFPVMNEALHAGGQTVGTGPYRIESFDASTEMVLTANGAWWNGQPNIPTIVARPMTGSTAKLEAVSTSILDFITTDVLYAGKYKIAGKTQVIDYMTNYYDCLLPNLGNSTLGITEVRQAISYAIDRRELISTVLMGHGVPANMPISPDFYAYDSKYNQDEDLKTARALLESAGYRSSMDGTGNALRFTIIVPDDREMSYRIEAAKAIKKQLEGVGIEITVEELNQQEYYDRLQAKNFELALCSFYLDEDPDISFLFNPGGSANYGGVDNAEITAAIDAARNAFTEEAIKTNYSELQRLLTERVPQIGLYYRMNSIVCSELLTGVGSPRQGEVFAQVNEWYYKKS</sequence>
<dbReference type="OrthoDB" id="9772924at2"/>
<feature type="compositionally biased region" description="Low complexity" evidence="4">
    <location>
        <begin position="191"/>
        <end position="210"/>
    </location>
</feature>
<dbReference type="SUPFAM" id="SSF53850">
    <property type="entry name" value="Periplasmic binding protein-like II"/>
    <property type="match status" value="1"/>
</dbReference>
<dbReference type="Gene3D" id="3.40.190.10">
    <property type="entry name" value="Periplasmic binding protein-like II"/>
    <property type="match status" value="1"/>
</dbReference>
<dbReference type="GO" id="GO:0015833">
    <property type="term" value="P:peptide transport"/>
    <property type="evidence" value="ECO:0007669"/>
    <property type="project" value="TreeGrafter"/>
</dbReference>
<evidence type="ECO:0000313" key="7">
    <source>
        <dbReference type="EMBL" id="KXK64743.1"/>
    </source>
</evidence>
<reference evidence="7 8" key="1">
    <citation type="submission" date="2016-02" db="EMBL/GenBank/DDBJ databases">
        <authorList>
            <person name="Wen L."/>
            <person name="He K."/>
            <person name="Yang H."/>
        </authorList>
    </citation>
    <scope>NUCLEOTIDE SEQUENCE [LARGE SCALE GENOMIC DNA]</scope>
    <source>
        <strain evidence="7 8">DSM 22607</strain>
    </source>
</reference>
<evidence type="ECO:0000313" key="8">
    <source>
        <dbReference type="Proteomes" id="UP000070366"/>
    </source>
</evidence>
<dbReference type="GO" id="GO:1904680">
    <property type="term" value="F:peptide transmembrane transporter activity"/>
    <property type="evidence" value="ECO:0007669"/>
    <property type="project" value="TreeGrafter"/>
</dbReference>
<dbReference type="InterPro" id="IPR030678">
    <property type="entry name" value="Peptide/Ni-bd"/>
</dbReference>
<organism evidence="7 8">
    <name type="scientific">Christensenella minuta</name>
    <dbReference type="NCBI Taxonomy" id="626937"/>
    <lineage>
        <taxon>Bacteria</taxon>
        <taxon>Bacillati</taxon>
        <taxon>Bacillota</taxon>
        <taxon>Clostridia</taxon>
        <taxon>Christensenellales</taxon>
        <taxon>Christensenellaceae</taxon>
        <taxon>Christensenella</taxon>
    </lineage>
</organism>
<dbReference type="KEGG" id="cmiu:B1H56_05335"/>
<dbReference type="CDD" id="cd00995">
    <property type="entry name" value="PBP2_NikA_DppA_OppA_like"/>
    <property type="match status" value="1"/>
</dbReference>
<dbReference type="Proteomes" id="UP000070366">
    <property type="component" value="Unassembled WGS sequence"/>
</dbReference>
<dbReference type="Pfam" id="PF00496">
    <property type="entry name" value="SBP_bac_5"/>
    <property type="match status" value="1"/>
</dbReference>
<dbReference type="PROSITE" id="PS51257">
    <property type="entry name" value="PROKAR_LIPOPROTEIN"/>
    <property type="match status" value="1"/>
</dbReference>
<protein>
    <submittedName>
        <fullName evidence="7">ABC transporter, substrate-binding protein, family 5</fullName>
    </submittedName>
</protein>
<dbReference type="GO" id="GO:0043190">
    <property type="term" value="C:ATP-binding cassette (ABC) transporter complex"/>
    <property type="evidence" value="ECO:0007669"/>
    <property type="project" value="InterPro"/>
</dbReference>
<accession>A0A136Q251</accession>
<comment type="similarity">
    <text evidence="1">Belongs to the bacterial solute-binding protein 5 family.</text>
</comment>
<gene>
    <name evidence="7" type="ORF">HMPREF3293_01981</name>
</gene>
<dbReference type="PIRSF" id="PIRSF002741">
    <property type="entry name" value="MppA"/>
    <property type="match status" value="1"/>
</dbReference>
<evidence type="ECO:0000256" key="3">
    <source>
        <dbReference type="ARBA" id="ARBA00022729"/>
    </source>
</evidence>
<evidence type="ECO:0000256" key="2">
    <source>
        <dbReference type="ARBA" id="ARBA00022448"/>
    </source>
</evidence>
<feature type="compositionally biased region" description="Polar residues" evidence="4">
    <location>
        <begin position="168"/>
        <end position="182"/>
    </location>
</feature>
<comment type="caution">
    <text evidence="7">The sequence shown here is derived from an EMBL/GenBank/DDBJ whole genome shotgun (WGS) entry which is preliminary data.</text>
</comment>
<dbReference type="PANTHER" id="PTHR30290">
    <property type="entry name" value="PERIPLASMIC BINDING COMPONENT OF ABC TRANSPORTER"/>
    <property type="match status" value="1"/>
</dbReference>
<name>A0A136Q251_9FIRM</name>
<dbReference type="GO" id="GO:0042597">
    <property type="term" value="C:periplasmic space"/>
    <property type="evidence" value="ECO:0007669"/>
    <property type="project" value="UniProtKB-ARBA"/>
</dbReference>
<keyword evidence="8" id="KW-1185">Reference proteome</keyword>
<feature type="region of interest" description="Disordered" evidence="4">
    <location>
        <begin position="157"/>
        <end position="226"/>
    </location>
</feature>
<feature type="chain" id="PRO_5039229600" evidence="5">
    <location>
        <begin position="28"/>
        <end position="606"/>
    </location>
</feature>
<dbReference type="EMBL" id="LSZW01000063">
    <property type="protein sequence ID" value="KXK64743.1"/>
    <property type="molecule type" value="Genomic_DNA"/>
</dbReference>
<feature type="signal peptide" evidence="5">
    <location>
        <begin position="1"/>
        <end position="27"/>
    </location>
</feature>
<dbReference type="STRING" id="626937.HMPREF3293_01981"/>